<dbReference type="InterPro" id="IPR001763">
    <property type="entry name" value="Rhodanese-like_dom"/>
</dbReference>
<evidence type="ECO:0000259" key="1">
    <source>
        <dbReference type="PROSITE" id="PS50206"/>
    </source>
</evidence>
<evidence type="ECO:0000313" key="2">
    <source>
        <dbReference type="EMBL" id="CAA9429194.1"/>
    </source>
</evidence>
<dbReference type="InterPro" id="IPR036873">
    <property type="entry name" value="Rhodanese-like_dom_sf"/>
</dbReference>
<reference evidence="2" key="1">
    <citation type="submission" date="2020-02" db="EMBL/GenBank/DDBJ databases">
        <authorList>
            <person name="Meier V. D."/>
        </authorList>
    </citation>
    <scope>NUCLEOTIDE SEQUENCE</scope>
    <source>
        <strain evidence="2">AVDCRST_MAG55</strain>
    </source>
</reference>
<dbReference type="PROSITE" id="PS50206">
    <property type="entry name" value="RHODANESE_3"/>
    <property type="match status" value="1"/>
</dbReference>
<proteinExistence type="predicted"/>
<organism evidence="2">
    <name type="scientific">uncultured Rubrobacteraceae bacterium</name>
    <dbReference type="NCBI Taxonomy" id="349277"/>
    <lineage>
        <taxon>Bacteria</taxon>
        <taxon>Bacillati</taxon>
        <taxon>Actinomycetota</taxon>
        <taxon>Rubrobacteria</taxon>
        <taxon>Rubrobacterales</taxon>
        <taxon>Rubrobacteraceae</taxon>
        <taxon>environmental samples</taxon>
    </lineage>
</organism>
<accession>A0A6J4Q0Z5</accession>
<feature type="domain" description="Rhodanese" evidence="1">
    <location>
        <begin position="6"/>
        <end position="40"/>
    </location>
</feature>
<gene>
    <name evidence="2" type="ORF">AVDCRST_MAG55-2529</name>
</gene>
<dbReference type="SUPFAM" id="SSF52821">
    <property type="entry name" value="Rhodanese/Cell cycle control phosphatase"/>
    <property type="match status" value="1"/>
</dbReference>
<sequence length="46" mass="5164">DPDEATSARAARRLNKMGFVATALEGGFDVWKRRHEVESAEEMATR</sequence>
<dbReference type="AlphaFoldDB" id="A0A6J4Q0Z5"/>
<name>A0A6J4Q0Z5_9ACTN</name>
<feature type="non-terminal residue" evidence="2">
    <location>
        <position position="1"/>
    </location>
</feature>
<dbReference type="EMBL" id="CADCUZ010000121">
    <property type="protein sequence ID" value="CAA9429194.1"/>
    <property type="molecule type" value="Genomic_DNA"/>
</dbReference>
<protein>
    <recommendedName>
        <fullName evidence="1">Rhodanese domain-containing protein</fullName>
    </recommendedName>
</protein>